<name>A0A2P2PLR1_RHIMU</name>
<reference evidence="1" key="1">
    <citation type="submission" date="2018-02" db="EMBL/GenBank/DDBJ databases">
        <title>Rhizophora mucronata_Transcriptome.</title>
        <authorList>
            <person name="Meera S.P."/>
            <person name="Sreeshan A."/>
            <person name="Augustine A."/>
        </authorList>
    </citation>
    <scope>NUCLEOTIDE SEQUENCE</scope>
    <source>
        <tissue evidence="1">Leaf</tissue>
    </source>
</reference>
<dbReference type="EMBL" id="GGEC01075216">
    <property type="protein sequence ID" value="MBX55700.1"/>
    <property type="molecule type" value="Transcribed_RNA"/>
</dbReference>
<protein>
    <submittedName>
        <fullName evidence="1">Uncharacterized protein</fullName>
    </submittedName>
</protein>
<organism evidence="1">
    <name type="scientific">Rhizophora mucronata</name>
    <name type="common">Asiatic mangrove</name>
    <dbReference type="NCBI Taxonomy" id="61149"/>
    <lineage>
        <taxon>Eukaryota</taxon>
        <taxon>Viridiplantae</taxon>
        <taxon>Streptophyta</taxon>
        <taxon>Embryophyta</taxon>
        <taxon>Tracheophyta</taxon>
        <taxon>Spermatophyta</taxon>
        <taxon>Magnoliopsida</taxon>
        <taxon>eudicotyledons</taxon>
        <taxon>Gunneridae</taxon>
        <taxon>Pentapetalae</taxon>
        <taxon>rosids</taxon>
        <taxon>fabids</taxon>
        <taxon>Malpighiales</taxon>
        <taxon>Rhizophoraceae</taxon>
        <taxon>Rhizophora</taxon>
    </lineage>
</organism>
<sequence>MKSQLLSS</sequence>
<proteinExistence type="predicted"/>
<accession>A0A2P2PLR1</accession>
<evidence type="ECO:0000313" key="1">
    <source>
        <dbReference type="EMBL" id="MBX55700.1"/>
    </source>
</evidence>